<dbReference type="InterPro" id="IPR043198">
    <property type="entry name" value="Cyclin/Ssn8"/>
</dbReference>
<keyword evidence="2 3" id="KW-0195">Cyclin</keyword>
<name>A0A0K0E772_STRER</name>
<dbReference type="Proteomes" id="UP000035681">
    <property type="component" value="Unplaced"/>
</dbReference>
<dbReference type="STRING" id="6248.A0A0K0E772"/>
<dbReference type="Gene3D" id="1.10.472.10">
    <property type="entry name" value="Cyclin-like"/>
    <property type="match status" value="2"/>
</dbReference>
<evidence type="ECO:0000313" key="6">
    <source>
        <dbReference type="WBParaSite" id="SSTP_0000534800.1"/>
    </source>
</evidence>
<sequence length="287" mass="33305">MAFSFWSSSHYKTCLIDPVNGYSTQRLEDVKIIGEQDYDKLMIFFTNFIQELATTVTSGKEKISMSVIATAIVYFRRFYAKRSVKEIDPFLLAPTALLLACKADEYGYLLTDRVVMRCNLMLRKYPFLSKDIVINLNLIQEAEFYLIEIMDCSLIVFHPYRSLNSIIQDAKDFFTSEDRTDPFINSSSTSNGWDELIGNTTRYINDSYRCDVSLKYPPHKIALACMLMALIGMEKETLFEEYYNGILTDSEGILDVSNEIFSMYNLWRDFNESIELPQIFKKVPRPE</sequence>
<keyword evidence="5" id="KW-1185">Reference proteome</keyword>
<evidence type="ECO:0000313" key="7">
    <source>
        <dbReference type="WBParaSite" id="TCONS_00014544.p1"/>
    </source>
</evidence>
<dbReference type="GO" id="GO:0006357">
    <property type="term" value="P:regulation of transcription by RNA polymerase II"/>
    <property type="evidence" value="ECO:0007669"/>
    <property type="project" value="InterPro"/>
</dbReference>
<dbReference type="PANTHER" id="PTHR10026">
    <property type="entry name" value="CYCLIN"/>
    <property type="match status" value="1"/>
</dbReference>
<accession>A0A0K0E772</accession>
<evidence type="ECO:0000313" key="5">
    <source>
        <dbReference type="Proteomes" id="UP000035681"/>
    </source>
</evidence>
<dbReference type="InterPro" id="IPR036915">
    <property type="entry name" value="Cyclin-like_sf"/>
</dbReference>
<dbReference type="InterPro" id="IPR031658">
    <property type="entry name" value="Cyclin_C_2"/>
</dbReference>
<comment type="similarity">
    <text evidence="1">Belongs to the cyclin family. Cyclin C subfamily.</text>
</comment>
<organism evidence="6">
    <name type="scientific">Strongyloides stercoralis</name>
    <name type="common">Threadworm</name>
    <dbReference type="NCBI Taxonomy" id="6248"/>
    <lineage>
        <taxon>Eukaryota</taxon>
        <taxon>Metazoa</taxon>
        <taxon>Ecdysozoa</taxon>
        <taxon>Nematoda</taxon>
        <taxon>Chromadorea</taxon>
        <taxon>Rhabditida</taxon>
        <taxon>Tylenchina</taxon>
        <taxon>Panagrolaimomorpha</taxon>
        <taxon>Strongyloidoidea</taxon>
        <taxon>Strongyloididae</taxon>
        <taxon>Strongyloides</taxon>
    </lineage>
</organism>
<protein>
    <submittedName>
        <fullName evidence="6 7">Cyclin-C</fullName>
    </submittedName>
</protein>
<evidence type="ECO:0000259" key="4">
    <source>
        <dbReference type="SMART" id="SM00385"/>
    </source>
</evidence>
<dbReference type="Pfam" id="PF16899">
    <property type="entry name" value="Cyclin_C_2"/>
    <property type="match status" value="1"/>
</dbReference>
<reference evidence="6" key="1">
    <citation type="submission" date="2015-08" db="UniProtKB">
        <authorList>
            <consortium name="WormBaseParasite"/>
        </authorList>
    </citation>
    <scope>IDENTIFICATION</scope>
</reference>
<dbReference type="InterPro" id="IPR013763">
    <property type="entry name" value="Cyclin-like_dom"/>
</dbReference>
<proteinExistence type="inferred from homology"/>
<evidence type="ECO:0000256" key="2">
    <source>
        <dbReference type="ARBA" id="ARBA00023127"/>
    </source>
</evidence>
<dbReference type="SMART" id="SM00385">
    <property type="entry name" value="CYCLIN"/>
    <property type="match status" value="1"/>
</dbReference>
<dbReference type="WBParaSite" id="SSTP_0000534800.1">
    <property type="protein sequence ID" value="SSTP_0000534800.1"/>
    <property type="gene ID" value="SSTP_0000534800"/>
</dbReference>
<dbReference type="SUPFAM" id="SSF47954">
    <property type="entry name" value="Cyclin-like"/>
    <property type="match status" value="2"/>
</dbReference>
<feature type="domain" description="Cyclin-like" evidence="4">
    <location>
        <begin position="47"/>
        <end position="141"/>
    </location>
</feature>
<dbReference type="Pfam" id="PF00134">
    <property type="entry name" value="Cyclin_N"/>
    <property type="match status" value="1"/>
</dbReference>
<dbReference type="AlphaFoldDB" id="A0A0K0E772"/>
<dbReference type="InterPro" id="IPR006671">
    <property type="entry name" value="Cyclin_N"/>
</dbReference>
<dbReference type="PIRSF" id="PIRSF028758">
    <property type="entry name" value="Cyclin, C/H/G types"/>
    <property type="match status" value="1"/>
</dbReference>
<dbReference type="GO" id="GO:0016538">
    <property type="term" value="F:cyclin-dependent protein serine/threonine kinase regulator activity"/>
    <property type="evidence" value="ECO:0007669"/>
    <property type="project" value="InterPro"/>
</dbReference>
<evidence type="ECO:0000256" key="3">
    <source>
        <dbReference type="RuleBase" id="RU000383"/>
    </source>
</evidence>
<evidence type="ECO:0000256" key="1">
    <source>
        <dbReference type="ARBA" id="ARBA00008638"/>
    </source>
</evidence>
<dbReference type="WBParaSite" id="TCONS_00014544.p1">
    <property type="protein sequence ID" value="TCONS_00014544.p1"/>
    <property type="gene ID" value="XLOC_009748"/>
</dbReference>